<evidence type="ECO:0000313" key="1">
    <source>
        <dbReference type="EMBL" id="CAD7233640.1"/>
    </source>
</evidence>
<dbReference type="Gene3D" id="1.10.10.440">
    <property type="entry name" value="FF domain"/>
    <property type="match status" value="1"/>
</dbReference>
<accession>A0A7R8WKU8</accession>
<dbReference type="GO" id="GO:0008361">
    <property type="term" value="P:regulation of cell size"/>
    <property type="evidence" value="ECO:0007669"/>
    <property type="project" value="TreeGrafter"/>
</dbReference>
<dbReference type="InterPro" id="IPR027417">
    <property type="entry name" value="P-loop_NTPase"/>
</dbReference>
<proteinExistence type="predicted"/>
<dbReference type="EMBL" id="OB666668">
    <property type="protein sequence ID" value="CAD7233640.1"/>
    <property type="molecule type" value="Genomic_DNA"/>
</dbReference>
<sequence length="443" mass="50895">MARKESGSHRLFHVAVVGLSGTEKDKGHYGSGKSCLCNRFVRPSEDDYDTDHISVLSQTDFAGRVVNNDHFLYWGEVTKESEDGSPVTFSVVEQTEFVDDASFQLFRSGKTEPYPKRCVSTRLQSAEKLMYICKNQLGIEREYEQRTLPDGKFNVDGFVCVFDVSEVPGRSPERQMEQTAAILYNILRAKKPVVLATTKNDEYNEVFLKDAEKLVSRREFKGSIPIVDTSSHLGINVDLAFLTVAQMIDKSRVRVRPMSYAEGMARREMMVDRCEKTLSSLLRTHVTDFRTPWMPVLNKLTPYTEFQNFCSLLGRDRAKRIFDQYVRRLREEYIWKQVMEYLERLPSVFLELLADEEDMDDDWEIILERIKNHEQYSTFFKGQGTTLHPAEGFRKDTQPGPVSPLSGPGAEPQPPSNFPSHCFSTRSAFERRDFPSMTELTVS</sequence>
<dbReference type="GO" id="GO:0050770">
    <property type="term" value="P:regulation of axonogenesis"/>
    <property type="evidence" value="ECO:0007669"/>
    <property type="project" value="TreeGrafter"/>
</dbReference>
<dbReference type="OrthoDB" id="6356688at2759"/>
<dbReference type="PANTHER" id="PTHR46005">
    <property type="entry name" value="RHO GTPASE-ACTIVATING PROTEIN 190"/>
    <property type="match status" value="1"/>
</dbReference>
<dbReference type="PANTHER" id="PTHR46005:SF4">
    <property type="entry name" value="RHO GTPASE-ACTIVATING PROTEIN 190"/>
    <property type="match status" value="1"/>
</dbReference>
<dbReference type="GO" id="GO:0005829">
    <property type="term" value="C:cytosol"/>
    <property type="evidence" value="ECO:0007669"/>
    <property type="project" value="TreeGrafter"/>
</dbReference>
<reference evidence="1" key="1">
    <citation type="submission" date="2020-11" db="EMBL/GenBank/DDBJ databases">
        <authorList>
            <person name="Tran Van P."/>
        </authorList>
    </citation>
    <scope>NUCLEOTIDE SEQUENCE</scope>
</reference>
<dbReference type="SUPFAM" id="SSF81698">
    <property type="entry name" value="FF domain"/>
    <property type="match status" value="1"/>
</dbReference>
<dbReference type="InterPro" id="IPR051978">
    <property type="entry name" value="Rho-GAP_domain"/>
</dbReference>
<gene>
    <name evidence="1" type="ORF">CTOB1V02_LOCUS11461</name>
</gene>
<dbReference type="Gene3D" id="3.40.50.300">
    <property type="entry name" value="P-loop containing nucleotide triphosphate hydrolases"/>
    <property type="match status" value="1"/>
</dbReference>
<organism evidence="1">
    <name type="scientific">Cyprideis torosa</name>
    <dbReference type="NCBI Taxonomy" id="163714"/>
    <lineage>
        <taxon>Eukaryota</taxon>
        <taxon>Metazoa</taxon>
        <taxon>Ecdysozoa</taxon>
        <taxon>Arthropoda</taxon>
        <taxon>Crustacea</taxon>
        <taxon>Oligostraca</taxon>
        <taxon>Ostracoda</taxon>
        <taxon>Podocopa</taxon>
        <taxon>Podocopida</taxon>
        <taxon>Cytherocopina</taxon>
        <taxon>Cytheroidea</taxon>
        <taxon>Cytherideidae</taxon>
        <taxon>Cyprideis</taxon>
    </lineage>
</organism>
<dbReference type="AlphaFoldDB" id="A0A7R8WKU8"/>
<dbReference type="InterPro" id="IPR036517">
    <property type="entry name" value="FF_domain_sf"/>
</dbReference>
<dbReference type="Pfam" id="PF16512">
    <property type="entry name" value="RhoGAP-FF1"/>
    <property type="match status" value="1"/>
</dbReference>
<protein>
    <submittedName>
        <fullName evidence="1">Uncharacterized protein</fullName>
    </submittedName>
</protein>
<dbReference type="InterPro" id="IPR032835">
    <property type="entry name" value="RhoGAP-FF1"/>
</dbReference>
<name>A0A7R8WKU8_9CRUS</name>
<dbReference type="GO" id="GO:0005096">
    <property type="term" value="F:GTPase activator activity"/>
    <property type="evidence" value="ECO:0007669"/>
    <property type="project" value="TreeGrafter"/>
</dbReference>
<dbReference type="GO" id="GO:0007266">
    <property type="term" value="P:Rho protein signal transduction"/>
    <property type="evidence" value="ECO:0007669"/>
    <property type="project" value="TreeGrafter"/>
</dbReference>
<dbReference type="SUPFAM" id="SSF52540">
    <property type="entry name" value="P-loop containing nucleoside triphosphate hydrolases"/>
    <property type="match status" value="1"/>
</dbReference>